<feature type="transmembrane region" description="Helical" evidence="1">
    <location>
        <begin position="170"/>
        <end position="190"/>
    </location>
</feature>
<dbReference type="AlphaFoldDB" id="A0A2M4AYV2"/>
<feature type="transmembrane region" description="Helical" evidence="1">
    <location>
        <begin position="124"/>
        <end position="150"/>
    </location>
</feature>
<dbReference type="EMBL" id="GGFK01012643">
    <property type="protein sequence ID" value="MBW45964.1"/>
    <property type="molecule type" value="Transcribed_RNA"/>
</dbReference>
<keyword evidence="1" id="KW-0812">Transmembrane</keyword>
<accession>A0A2M4AYV2</accession>
<sequence length="270" mass="28532">MRVLTLEMLILLEEVAPVATFSKIATTTIVVVIARVAVVVVMPEVAVTKVDEMVDSLVISSKRLVVAVLVLVLEVVEEMEECLVTALGVETTTNAVASSSTKSASSRAVSSIEMKLVATVTTRAVTIATVTTIAATGITIVLAEIGAITTAAMTVAVEGKIGVAVTMDRVAVVTVLASTIVATTIGVVTIKPTVRFVGMMTMKTGMKQELTSNREPRLLETLAGKFLSVGTNARGDNRAMRRNRTNVKSRMMIEYVKMVHPVVVVVAAMA</sequence>
<name>A0A2M4AYV2_9DIPT</name>
<protein>
    <submittedName>
        <fullName evidence="2">Uncharacterized protein</fullName>
    </submittedName>
</protein>
<keyword evidence="1" id="KW-1133">Transmembrane helix</keyword>
<keyword evidence="1" id="KW-0472">Membrane</keyword>
<evidence type="ECO:0000313" key="2">
    <source>
        <dbReference type="EMBL" id="MBW45964.1"/>
    </source>
</evidence>
<evidence type="ECO:0000256" key="1">
    <source>
        <dbReference type="SAM" id="Phobius"/>
    </source>
</evidence>
<proteinExistence type="predicted"/>
<organism evidence="2">
    <name type="scientific">Anopheles triannulatus</name>
    <dbReference type="NCBI Taxonomy" id="58253"/>
    <lineage>
        <taxon>Eukaryota</taxon>
        <taxon>Metazoa</taxon>
        <taxon>Ecdysozoa</taxon>
        <taxon>Arthropoda</taxon>
        <taxon>Hexapoda</taxon>
        <taxon>Insecta</taxon>
        <taxon>Pterygota</taxon>
        <taxon>Neoptera</taxon>
        <taxon>Endopterygota</taxon>
        <taxon>Diptera</taxon>
        <taxon>Nematocera</taxon>
        <taxon>Culicoidea</taxon>
        <taxon>Culicidae</taxon>
        <taxon>Anophelinae</taxon>
        <taxon>Anopheles</taxon>
    </lineage>
</organism>
<reference evidence="2" key="1">
    <citation type="submission" date="2018-01" db="EMBL/GenBank/DDBJ databases">
        <title>An insight into the sialome of Amazonian anophelines.</title>
        <authorList>
            <person name="Ribeiro J.M."/>
            <person name="Scarpassa V."/>
            <person name="Calvo E."/>
        </authorList>
    </citation>
    <scope>NUCLEOTIDE SEQUENCE</scope>
    <source>
        <tissue evidence="2">Salivary glands</tissue>
    </source>
</reference>